<dbReference type="Gene3D" id="3.30.70.1880">
    <property type="entry name" value="Protein of unknown function DUF881"/>
    <property type="match status" value="1"/>
</dbReference>
<dbReference type="RefSeq" id="WP_343799057.1">
    <property type="nucleotide sequence ID" value="NZ_BAAADJ010000022.1"/>
</dbReference>
<evidence type="ECO:0000256" key="2">
    <source>
        <dbReference type="SAM" id="Coils"/>
    </source>
</evidence>
<dbReference type="PANTHER" id="PTHR37313:SF2">
    <property type="entry name" value="UPF0749 PROTEIN YLXX"/>
    <property type="match status" value="1"/>
</dbReference>
<dbReference type="Pfam" id="PF05949">
    <property type="entry name" value="DUF881"/>
    <property type="match status" value="1"/>
</dbReference>
<dbReference type="InterPro" id="IPR010273">
    <property type="entry name" value="DUF881"/>
</dbReference>
<keyword evidence="4" id="KW-1185">Reference proteome</keyword>
<evidence type="ECO:0000256" key="1">
    <source>
        <dbReference type="ARBA" id="ARBA00009108"/>
    </source>
</evidence>
<evidence type="ECO:0000313" key="4">
    <source>
        <dbReference type="Proteomes" id="UP001500782"/>
    </source>
</evidence>
<gene>
    <name evidence="3" type="ORF">GCM10008967_22140</name>
</gene>
<organism evidence="3 4">
    <name type="scientific">Bacillus carboniphilus</name>
    <dbReference type="NCBI Taxonomy" id="86663"/>
    <lineage>
        <taxon>Bacteria</taxon>
        <taxon>Bacillati</taxon>
        <taxon>Bacillota</taxon>
        <taxon>Bacilli</taxon>
        <taxon>Bacillales</taxon>
        <taxon>Bacillaceae</taxon>
        <taxon>Bacillus</taxon>
    </lineage>
</organism>
<name>A0ABN0WAR1_9BACI</name>
<dbReference type="Proteomes" id="UP001500782">
    <property type="component" value="Unassembled WGS sequence"/>
</dbReference>
<comment type="similarity">
    <text evidence="1">Belongs to the UPF0749 family.</text>
</comment>
<accession>A0ABN0WAR1</accession>
<protein>
    <submittedName>
        <fullName evidence="3">DUF881 domain-containing protein</fullName>
    </submittedName>
</protein>
<comment type="caution">
    <text evidence="3">The sequence shown here is derived from an EMBL/GenBank/DDBJ whole genome shotgun (WGS) entry which is preliminary data.</text>
</comment>
<reference evidence="3 4" key="1">
    <citation type="journal article" date="2019" name="Int. J. Syst. Evol. Microbiol.">
        <title>The Global Catalogue of Microorganisms (GCM) 10K type strain sequencing project: providing services to taxonomists for standard genome sequencing and annotation.</title>
        <authorList>
            <consortium name="The Broad Institute Genomics Platform"/>
            <consortium name="The Broad Institute Genome Sequencing Center for Infectious Disease"/>
            <person name="Wu L."/>
            <person name="Ma J."/>
        </authorList>
    </citation>
    <scope>NUCLEOTIDE SEQUENCE [LARGE SCALE GENOMIC DNA]</scope>
    <source>
        <strain evidence="3 4">JCM 9731</strain>
    </source>
</reference>
<proteinExistence type="inferred from homology"/>
<keyword evidence="2" id="KW-0175">Coiled coil</keyword>
<evidence type="ECO:0000313" key="3">
    <source>
        <dbReference type="EMBL" id="GAA0331162.1"/>
    </source>
</evidence>
<dbReference type="EMBL" id="BAAADJ010000022">
    <property type="protein sequence ID" value="GAA0331162.1"/>
    <property type="molecule type" value="Genomic_DNA"/>
</dbReference>
<feature type="coiled-coil region" evidence="2">
    <location>
        <begin position="27"/>
        <end position="88"/>
    </location>
</feature>
<sequence length="233" mass="26027">MKFRVKGKHVILSLVTIVLGYILAFSYEQTQDNRKNVTVTSDQWERELSLRNQLVELEELNRSLQLELANKQQQVLDIENELANKANIYFNLAEDAKKYRMFLGKIKTKGPGVEVTLEDAEYNPSVDLISDYIVHEHQVFRVINELYVSGATAVAVNGQRLAHNSYILCDGPVITVDGVQHNAPFVISAIGNPDILFSALNLSGGAIDTLVSENIVVKMEKKDQVIMEPILGG</sequence>
<dbReference type="PANTHER" id="PTHR37313">
    <property type="entry name" value="UPF0749 PROTEIN RV1825"/>
    <property type="match status" value="1"/>
</dbReference>